<protein>
    <submittedName>
        <fullName evidence="1">Uncharacterized protein</fullName>
    </submittedName>
</protein>
<comment type="caution">
    <text evidence="1">The sequence shown here is derived from an EMBL/GenBank/DDBJ whole genome shotgun (WGS) entry which is preliminary data.</text>
</comment>
<gene>
    <name evidence="1" type="ORF">BIFGAL_03824</name>
</gene>
<dbReference type="AlphaFoldDB" id="D1NVD9"/>
<proteinExistence type="predicted"/>
<sequence length="43" mass="4880">MHSCCRENLLRSQSLPSSIACSTRSGRYMEISCIRLGICNDMR</sequence>
<organism evidence="1 2">
    <name type="scientific">Bifidobacterium gallicum DSM 20093 = LMG 11596</name>
    <dbReference type="NCBI Taxonomy" id="561180"/>
    <lineage>
        <taxon>Bacteria</taxon>
        <taxon>Bacillati</taxon>
        <taxon>Actinomycetota</taxon>
        <taxon>Actinomycetes</taxon>
        <taxon>Bifidobacteriales</taxon>
        <taxon>Bifidobacteriaceae</taxon>
        <taxon>Bifidobacterium</taxon>
    </lineage>
</organism>
<dbReference type="EMBL" id="ABXB03000003">
    <property type="protein sequence ID" value="EFA22790.1"/>
    <property type="molecule type" value="Genomic_DNA"/>
</dbReference>
<evidence type="ECO:0000313" key="1">
    <source>
        <dbReference type="EMBL" id="EFA22790.1"/>
    </source>
</evidence>
<dbReference type="Proteomes" id="UP000003656">
    <property type="component" value="Unassembled WGS sequence"/>
</dbReference>
<accession>D1NVD9</accession>
<name>D1NVD9_9BIFI</name>
<evidence type="ECO:0000313" key="2">
    <source>
        <dbReference type="Proteomes" id="UP000003656"/>
    </source>
</evidence>
<reference evidence="1 2" key="1">
    <citation type="submission" date="2009-11" db="EMBL/GenBank/DDBJ databases">
        <authorList>
            <person name="Weinstock G."/>
            <person name="Sodergren E."/>
            <person name="Clifton S."/>
            <person name="Fulton L."/>
            <person name="Fulton B."/>
            <person name="Courtney L."/>
            <person name="Fronick C."/>
            <person name="Harrison M."/>
            <person name="Strong C."/>
            <person name="Farmer C."/>
            <person name="Delahaunty K."/>
            <person name="Markovic C."/>
            <person name="Hall O."/>
            <person name="Minx P."/>
            <person name="Tomlinson C."/>
            <person name="Mitreva M."/>
            <person name="Nelson J."/>
            <person name="Hou S."/>
            <person name="Wollam A."/>
            <person name="Pepin K.H."/>
            <person name="Johnson M."/>
            <person name="Bhonagiri V."/>
            <person name="Nash W.E."/>
            <person name="Warren W."/>
            <person name="Chinwalla A."/>
            <person name="Mardis E.R."/>
            <person name="Wilson R.K."/>
        </authorList>
    </citation>
    <scope>NUCLEOTIDE SEQUENCE [LARGE SCALE GENOMIC DNA]</scope>
    <source>
        <strain evidence="1 2">DSM 20093</strain>
    </source>
</reference>